<evidence type="ECO:0008006" key="4">
    <source>
        <dbReference type="Google" id="ProtNLM"/>
    </source>
</evidence>
<dbReference type="PANTHER" id="PTHR43157:SF31">
    <property type="entry name" value="PHOSPHATIDYLINOSITOL-GLYCAN BIOSYNTHESIS CLASS F PROTEIN"/>
    <property type="match status" value="1"/>
</dbReference>
<dbReference type="EMBL" id="JARJLG010000097">
    <property type="protein sequence ID" value="KAJ7746793.1"/>
    <property type="molecule type" value="Genomic_DNA"/>
</dbReference>
<dbReference type="InterPro" id="IPR002347">
    <property type="entry name" value="SDR_fam"/>
</dbReference>
<dbReference type="Proteomes" id="UP001215280">
    <property type="component" value="Unassembled WGS sequence"/>
</dbReference>
<dbReference type="PRINTS" id="PR00081">
    <property type="entry name" value="GDHRDH"/>
</dbReference>
<dbReference type="GO" id="GO:0016491">
    <property type="term" value="F:oxidoreductase activity"/>
    <property type="evidence" value="ECO:0007669"/>
    <property type="project" value="UniProtKB-KW"/>
</dbReference>
<evidence type="ECO:0000313" key="2">
    <source>
        <dbReference type="EMBL" id="KAJ7746793.1"/>
    </source>
</evidence>
<keyword evidence="3" id="KW-1185">Reference proteome</keyword>
<dbReference type="Gene3D" id="3.40.50.720">
    <property type="entry name" value="NAD(P)-binding Rossmann-like Domain"/>
    <property type="match status" value="1"/>
</dbReference>
<reference evidence="2" key="1">
    <citation type="submission" date="2023-03" db="EMBL/GenBank/DDBJ databases">
        <title>Massive genome expansion in bonnet fungi (Mycena s.s.) driven by repeated elements and novel gene families across ecological guilds.</title>
        <authorList>
            <consortium name="Lawrence Berkeley National Laboratory"/>
            <person name="Harder C.B."/>
            <person name="Miyauchi S."/>
            <person name="Viragh M."/>
            <person name="Kuo A."/>
            <person name="Thoen E."/>
            <person name="Andreopoulos B."/>
            <person name="Lu D."/>
            <person name="Skrede I."/>
            <person name="Drula E."/>
            <person name="Henrissat B."/>
            <person name="Morin E."/>
            <person name="Kohler A."/>
            <person name="Barry K."/>
            <person name="LaButti K."/>
            <person name="Morin E."/>
            <person name="Salamov A."/>
            <person name="Lipzen A."/>
            <person name="Mereny Z."/>
            <person name="Hegedus B."/>
            <person name="Baldrian P."/>
            <person name="Stursova M."/>
            <person name="Weitz H."/>
            <person name="Taylor A."/>
            <person name="Grigoriev I.V."/>
            <person name="Nagy L.G."/>
            <person name="Martin F."/>
            <person name="Kauserud H."/>
        </authorList>
    </citation>
    <scope>NUCLEOTIDE SEQUENCE</scope>
    <source>
        <strain evidence="2">CBHHK188m</strain>
    </source>
</reference>
<accession>A0AAD7IPY3</accession>
<name>A0AAD7IPY3_9AGAR</name>
<protein>
    <recommendedName>
        <fullName evidence="4">Short-chain dehydrogenase/reductase family protein</fullName>
    </recommendedName>
</protein>
<sequence>MPLFQPTVPPLPSSLSFAGKTAVVTGANAGLGRAASLHLAQHQISTLILAVRTQKTGEETKAALLADPVVGALQTKPTILIFELDLARPSSVGSFAAKIVAEVPTLNILLLNAGLGGVKWRTTPETGTEIMFQVNFLSNAMLSVRLLPLLRSSAERSGSKSYICTVGSRAQPLHSYTRKPVPDTVDVFAFINDRANFGLERYSDSKVLVSMWVRELAKRTDPAVVTVNNVCPGMVTTNLNDKQPWYIRIPVNLVFAIRARPAEVGARTLINAVSAGPESHGELLGDYTVWENKFLKTEQGKKMQGRLWKETLVAAEEFAPGSVQAAKLEG</sequence>
<comment type="caution">
    <text evidence="2">The sequence shown here is derived from an EMBL/GenBank/DDBJ whole genome shotgun (WGS) entry which is preliminary data.</text>
</comment>
<proteinExistence type="predicted"/>
<dbReference type="InterPro" id="IPR036291">
    <property type="entry name" value="NAD(P)-bd_dom_sf"/>
</dbReference>
<dbReference type="PANTHER" id="PTHR43157">
    <property type="entry name" value="PHOSPHATIDYLINOSITOL-GLYCAN BIOSYNTHESIS CLASS F PROTEIN-RELATED"/>
    <property type="match status" value="1"/>
</dbReference>
<dbReference type="SUPFAM" id="SSF51735">
    <property type="entry name" value="NAD(P)-binding Rossmann-fold domains"/>
    <property type="match status" value="1"/>
</dbReference>
<organism evidence="2 3">
    <name type="scientific">Mycena maculata</name>
    <dbReference type="NCBI Taxonomy" id="230809"/>
    <lineage>
        <taxon>Eukaryota</taxon>
        <taxon>Fungi</taxon>
        <taxon>Dikarya</taxon>
        <taxon>Basidiomycota</taxon>
        <taxon>Agaricomycotina</taxon>
        <taxon>Agaricomycetes</taxon>
        <taxon>Agaricomycetidae</taxon>
        <taxon>Agaricales</taxon>
        <taxon>Marasmiineae</taxon>
        <taxon>Mycenaceae</taxon>
        <taxon>Mycena</taxon>
    </lineage>
</organism>
<dbReference type="AlphaFoldDB" id="A0AAD7IPY3"/>
<evidence type="ECO:0000256" key="1">
    <source>
        <dbReference type="ARBA" id="ARBA00023002"/>
    </source>
</evidence>
<keyword evidence="1" id="KW-0560">Oxidoreductase</keyword>
<evidence type="ECO:0000313" key="3">
    <source>
        <dbReference type="Proteomes" id="UP001215280"/>
    </source>
</evidence>
<dbReference type="Pfam" id="PF00106">
    <property type="entry name" value="adh_short"/>
    <property type="match status" value="2"/>
</dbReference>
<gene>
    <name evidence="2" type="ORF">DFH07DRAFT_869579</name>
</gene>